<dbReference type="EMBL" id="CAUOPR010000001">
    <property type="protein sequence ID" value="CAJ2002078.1"/>
    <property type="molecule type" value="Genomic_DNA"/>
</dbReference>
<sequence length="146" mass="15601">MCCGKVFASKVTWKRHKKTRKHIQEPSGPMEGDPAEVTSMATPPTEATRAESPNSINDNLLYDDIDRLLNEAIDRMDVDALAPPPAPAQAMDAPAAAPAVDAPAAAPAMDALAPAPAMDAPAPAPAPAMENFDNFWIDWDIFLRPI</sequence>
<proteinExistence type="predicted"/>
<protein>
    <recommendedName>
        <fullName evidence="4">C2H2-type domain-containing protein</fullName>
    </recommendedName>
</protein>
<evidence type="ECO:0000313" key="2">
    <source>
        <dbReference type="EMBL" id="CAJ2002078.1"/>
    </source>
</evidence>
<feature type="region of interest" description="Disordered" evidence="1">
    <location>
        <begin position="15"/>
        <end position="58"/>
    </location>
</feature>
<gene>
    <name evidence="2" type="ORF">CCFV1_ORF032</name>
</gene>
<keyword evidence="3" id="KW-1185">Reference proteome</keyword>
<name>A0ABC8QN77_9VIRU</name>
<evidence type="ECO:0000256" key="1">
    <source>
        <dbReference type="SAM" id="MobiDB-lite"/>
    </source>
</evidence>
<reference evidence="2 3" key="1">
    <citation type="submission" date="2024-01" db="EMBL/GenBank/DDBJ databases">
        <authorList>
            <person name="Guinet B."/>
        </authorList>
    </citation>
    <scope>NUCLEOTIDE SEQUENCE [LARGE SCALE GENOMIC DNA]</scope>
</reference>
<evidence type="ECO:0008006" key="4">
    <source>
        <dbReference type="Google" id="ProtNLM"/>
    </source>
</evidence>
<comment type="caution">
    <text evidence="2">The sequence shown here is derived from an EMBL/GenBank/DDBJ whole genome shotgun (WGS) entry which is preliminary data.</text>
</comment>
<organism evidence="2 3">
    <name type="scientific">Cotesia congregata filamentous virus 1</name>
    <dbReference type="NCBI Taxonomy" id="3064291"/>
    <lineage>
        <taxon>Viruses</taxon>
        <taxon>Viruses incertae sedis</taxon>
        <taxon>Naldaviricetes</taxon>
        <taxon>Lefavirales</taxon>
        <taxon>Filamentoviridae</taxon>
        <taxon>Betafilamentovirus</taxon>
        <taxon>Betafilamentovirus cocongregatae</taxon>
    </lineage>
</organism>
<dbReference type="Proteomes" id="UP001642380">
    <property type="component" value="Unassembled WGS sequence"/>
</dbReference>
<accession>A0ABC8QN77</accession>
<evidence type="ECO:0000313" key="3">
    <source>
        <dbReference type="Proteomes" id="UP001642380"/>
    </source>
</evidence>